<dbReference type="Pfam" id="PF00078">
    <property type="entry name" value="RVT_1"/>
    <property type="match status" value="1"/>
</dbReference>
<dbReference type="Proteomes" id="UP001652660">
    <property type="component" value="Chromosome 6c"/>
</dbReference>
<protein>
    <recommendedName>
        <fullName evidence="1">Reverse transcriptase domain-containing protein</fullName>
    </recommendedName>
</protein>
<accession>A0ABM4UR29</accession>
<evidence type="ECO:0000259" key="1">
    <source>
        <dbReference type="Pfam" id="PF00078"/>
    </source>
</evidence>
<keyword evidence="2" id="KW-1185">Reference proteome</keyword>
<gene>
    <name evidence="3" type="primary">LOC140008768</name>
</gene>
<feature type="domain" description="Reverse transcriptase" evidence="1">
    <location>
        <begin position="127"/>
        <end position="234"/>
    </location>
</feature>
<organism evidence="2 3">
    <name type="scientific">Coffea arabica</name>
    <name type="common">Arabian coffee</name>
    <dbReference type="NCBI Taxonomy" id="13443"/>
    <lineage>
        <taxon>Eukaryota</taxon>
        <taxon>Viridiplantae</taxon>
        <taxon>Streptophyta</taxon>
        <taxon>Embryophyta</taxon>
        <taxon>Tracheophyta</taxon>
        <taxon>Spermatophyta</taxon>
        <taxon>Magnoliopsida</taxon>
        <taxon>eudicotyledons</taxon>
        <taxon>Gunneridae</taxon>
        <taxon>Pentapetalae</taxon>
        <taxon>asterids</taxon>
        <taxon>lamiids</taxon>
        <taxon>Gentianales</taxon>
        <taxon>Rubiaceae</taxon>
        <taxon>Ixoroideae</taxon>
        <taxon>Gardenieae complex</taxon>
        <taxon>Bertiereae - Coffeeae clade</taxon>
        <taxon>Coffeeae</taxon>
        <taxon>Coffea</taxon>
    </lineage>
</organism>
<name>A0ABM4UR29_COFAR</name>
<dbReference type="RefSeq" id="XP_071909741.1">
    <property type="nucleotide sequence ID" value="XM_072053640.1"/>
</dbReference>
<proteinExistence type="predicted"/>
<dbReference type="InterPro" id="IPR052343">
    <property type="entry name" value="Retrotransposon-Effector_Assoc"/>
</dbReference>
<sequence>MGQWLTTIEDIKGSAASFFEMLFSSERDIDRHPVLPFTLPSVSQGDNESLLALLSMDEVQEVVFSINSDSAPGPDGIGFGFYLACWGIIKEELVAAVQDFFNGGWLPKGVTSTLIVLMPKTQGASHWQDFRPINLCNVNSKIISKLLSNRLNRLLPQLISHWQTGFFPGRQIIDNILLAQEHTQELDRRLEISNLMLKLDIEKAYDRVEWSFLLFMLRAFGFQENVIDSIFRMAGGLKVPYLAFADDVIVFTRLSKETLEALFPLVYLGVTISQGRCSSIAFDGIIAKVRARVCHSSMRLLSTGGKLILLKHVLNSMPLYLLQLCFPTEKGGLGLRSLDDMVKAFYYKLWWRLHQRESIWSDFMFSKYIRDQYPLQAAVARLKGTWKRLNGIQEMTEAHISWSLGPGMVDFWLDTWCELGPLRTLVSTDRDNPHFLVAEFLGREGWNRDRLLQRLLDHLVDSIVDIPFDLEGQDRIMWA</sequence>
<dbReference type="PANTHER" id="PTHR46890">
    <property type="entry name" value="NON-LTR RETROLELEMENT REVERSE TRANSCRIPTASE-LIKE PROTEIN-RELATED"/>
    <property type="match status" value="1"/>
</dbReference>
<dbReference type="PANTHER" id="PTHR46890:SF48">
    <property type="entry name" value="RNA-DIRECTED DNA POLYMERASE"/>
    <property type="match status" value="1"/>
</dbReference>
<evidence type="ECO:0000313" key="3">
    <source>
        <dbReference type="RefSeq" id="XP_071909741.1"/>
    </source>
</evidence>
<dbReference type="InterPro" id="IPR000477">
    <property type="entry name" value="RT_dom"/>
</dbReference>
<evidence type="ECO:0000313" key="2">
    <source>
        <dbReference type="Proteomes" id="UP001652660"/>
    </source>
</evidence>
<dbReference type="InterPro" id="IPR043502">
    <property type="entry name" value="DNA/RNA_pol_sf"/>
</dbReference>
<dbReference type="GeneID" id="140008768"/>
<reference evidence="3" key="1">
    <citation type="submission" date="2025-08" db="UniProtKB">
        <authorList>
            <consortium name="RefSeq"/>
        </authorList>
    </citation>
    <scope>IDENTIFICATION</scope>
    <source>
        <tissue evidence="3">Leaves</tissue>
    </source>
</reference>
<dbReference type="SUPFAM" id="SSF56672">
    <property type="entry name" value="DNA/RNA polymerases"/>
    <property type="match status" value="1"/>
</dbReference>